<dbReference type="Pfam" id="PF13610">
    <property type="entry name" value="DDE_Tnp_IS240"/>
    <property type="match status" value="1"/>
</dbReference>
<evidence type="ECO:0000313" key="3">
    <source>
        <dbReference type="EMBL" id="USQ12735.1"/>
    </source>
</evidence>
<feature type="domain" description="DDE" evidence="2">
    <location>
        <begin position="102"/>
        <end position="153"/>
    </location>
</feature>
<dbReference type="InterPro" id="IPR052183">
    <property type="entry name" value="IS_Transposase"/>
</dbReference>
<gene>
    <name evidence="3" type="ORF">J2N86_08430</name>
</gene>
<feature type="transmembrane region" description="Helical" evidence="1">
    <location>
        <begin position="6"/>
        <end position="25"/>
    </location>
</feature>
<keyword evidence="1" id="KW-0812">Transmembrane</keyword>
<evidence type="ECO:0000256" key="1">
    <source>
        <dbReference type="SAM" id="Phobius"/>
    </source>
</evidence>
<evidence type="ECO:0000259" key="2">
    <source>
        <dbReference type="Pfam" id="PF13610"/>
    </source>
</evidence>
<sequence>MTPLISLYTWSSSLIFTICFPIFLLKNHFYIKQILVPLMRWYSAYPLTINNLEELAAERGVRVRFSNVLIDYLERWHTPFLIQQQKKWLAGPTPGNWIIKRYPVKSRGQRVYLYTLIDRDNKIIDFVALESRDESVARSFFKKSVNDKGIPIQVEAFISTLLRI</sequence>
<organism evidence="3 4">
    <name type="scientific">Legionella lytica</name>
    <dbReference type="NCBI Taxonomy" id="96232"/>
    <lineage>
        <taxon>Bacteria</taxon>
        <taxon>Pseudomonadati</taxon>
        <taxon>Pseudomonadota</taxon>
        <taxon>Gammaproteobacteria</taxon>
        <taxon>Legionellales</taxon>
        <taxon>Legionellaceae</taxon>
        <taxon>Legionella</taxon>
    </lineage>
</organism>
<dbReference type="Proteomes" id="UP001057474">
    <property type="component" value="Chromosome"/>
</dbReference>
<name>A0ABY4Y548_9GAMM</name>
<dbReference type="InterPro" id="IPR032874">
    <property type="entry name" value="DDE_dom"/>
</dbReference>
<dbReference type="EMBL" id="CP071527">
    <property type="protein sequence ID" value="USQ12735.1"/>
    <property type="molecule type" value="Genomic_DNA"/>
</dbReference>
<accession>A0ABY4Y548</accession>
<evidence type="ECO:0000313" key="4">
    <source>
        <dbReference type="Proteomes" id="UP001057474"/>
    </source>
</evidence>
<dbReference type="PANTHER" id="PTHR35528:SF3">
    <property type="entry name" value="BLL1675 PROTEIN"/>
    <property type="match status" value="1"/>
</dbReference>
<reference evidence="3" key="1">
    <citation type="submission" date="2021-03" db="EMBL/GenBank/DDBJ databases">
        <title>Legionella lytica PCM 2298.</title>
        <authorList>
            <person name="Koper P."/>
        </authorList>
    </citation>
    <scope>NUCLEOTIDE SEQUENCE</scope>
    <source>
        <strain evidence="3">PCM 2298</strain>
    </source>
</reference>
<keyword evidence="1" id="KW-0472">Membrane</keyword>
<dbReference type="PANTHER" id="PTHR35528">
    <property type="entry name" value="BLL1675 PROTEIN"/>
    <property type="match status" value="1"/>
</dbReference>
<protein>
    <submittedName>
        <fullName evidence="3">IS6 family transposase</fullName>
    </submittedName>
</protein>
<keyword evidence="1" id="KW-1133">Transmembrane helix</keyword>
<proteinExistence type="predicted"/>
<keyword evidence="4" id="KW-1185">Reference proteome</keyword>